<evidence type="ECO:0000256" key="1">
    <source>
        <dbReference type="ARBA" id="ARBA00005662"/>
    </source>
</evidence>
<name>A0A4P7BZ01_9GAMM</name>
<evidence type="ECO:0000259" key="2">
    <source>
        <dbReference type="SMART" id="SM00854"/>
    </source>
</evidence>
<protein>
    <submittedName>
        <fullName evidence="3">CapA family protein</fullName>
    </submittedName>
</protein>
<dbReference type="PANTHER" id="PTHR33393:SF13">
    <property type="entry name" value="PGA BIOSYNTHESIS PROTEIN CAPA"/>
    <property type="match status" value="1"/>
</dbReference>
<dbReference type="Proteomes" id="UP000294325">
    <property type="component" value="Chromosome"/>
</dbReference>
<dbReference type="Gene3D" id="3.60.21.10">
    <property type="match status" value="1"/>
</dbReference>
<dbReference type="InterPro" id="IPR052169">
    <property type="entry name" value="CW_Biosynth-Accessory"/>
</dbReference>
<evidence type="ECO:0000313" key="3">
    <source>
        <dbReference type="EMBL" id="QBQ54414.1"/>
    </source>
</evidence>
<accession>A0A4P7BZ01</accession>
<dbReference type="EMBL" id="CP038033">
    <property type="protein sequence ID" value="QBQ54414.1"/>
    <property type="molecule type" value="Genomic_DNA"/>
</dbReference>
<comment type="similarity">
    <text evidence="1">Belongs to the CapA family.</text>
</comment>
<dbReference type="InterPro" id="IPR019079">
    <property type="entry name" value="Capsule_synth_CapA"/>
</dbReference>
<dbReference type="Pfam" id="PF09587">
    <property type="entry name" value="PGA_cap"/>
    <property type="match status" value="1"/>
</dbReference>
<dbReference type="RefSeq" id="WP_134357614.1">
    <property type="nucleotide sequence ID" value="NZ_CP038033.1"/>
</dbReference>
<proteinExistence type="inferred from homology"/>
<dbReference type="PANTHER" id="PTHR33393">
    <property type="entry name" value="POLYGLUTAMINE SYNTHESIS ACCESSORY PROTEIN RV0574C-RELATED"/>
    <property type="match status" value="1"/>
</dbReference>
<feature type="domain" description="Capsule synthesis protein CapA" evidence="2">
    <location>
        <begin position="5"/>
        <end position="240"/>
    </location>
</feature>
<keyword evidence="4" id="KW-1185">Reference proteome</keyword>
<evidence type="ECO:0000313" key="4">
    <source>
        <dbReference type="Proteomes" id="UP000294325"/>
    </source>
</evidence>
<reference evidence="3 4" key="1">
    <citation type="submission" date="2019-03" db="EMBL/GenBank/DDBJ databases">
        <title>The genome sequence of Nitrosococcus wardiae strain D1FHST reveals the archetypal metabolic capacity of ammonia-oxidizing Gammaproteobacteria.</title>
        <authorList>
            <person name="Wang L."/>
            <person name="Lim C.K."/>
            <person name="Hanson T.E."/>
            <person name="Dang H."/>
            <person name="Klotz M.G."/>
        </authorList>
    </citation>
    <scope>NUCLEOTIDE SEQUENCE [LARGE SCALE GENOMIC DNA]</scope>
    <source>
        <strain evidence="3 4">D1FHS</strain>
    </source>
</reference>
<dbReference type="CDD" id="cd07381">
    <property type="entry name" value="MPP_CapA"/>
    <property type="match status" value="1"/>
</dbReference>
<dbReference type="OrthoDB" id="9810718at2"/>
<dbReference type="SUPFAM" id="SSF56300">
    <property type="entry name" value="Metallo-dependent phosphatases"/>
    <property type="match status" value="1"/>
</dbReference>
<dbReference type="SMART" id="SM00854">
    <property type="entry name" value="PGA_cap"/>
    <property type="match status" value="1"/>
</dbReference>
<dbReference type="InterPro" id="IPR029052">
    <property type="entry name" value="Metallo-depent_PP-like"/>
</dbReference>
<dbReference type="KEGG" id="nwr:E3U44_07745"/>
<gene>
    <name evidence="3" type="ORF">E3U44_07745</name>
</gene>
<organism evidence="3 4">
    <name type="scientific">Nitrosococcus wardiae</name>
    <dbReference type="NCBI Taxonomy" id="1814290"/>
    <lineage>
        <taxon>Bacteria</taxon>
        <taxon>Pseudomonadati</taxon>
        <taxon>Pseudomonadota</taxon>
        <taxon>Gammaproteobacteria</taxon>
        <taxon>Chromatiales</taxon>
        <taxon>Chromatiaceae</taxon>
        <taxon>Nitrosococcus</taxon>
    </lineage>
</organism>
<dbReference type="AlphaFoldDB" id="A0A4P7BZ01"/>
<sequence>MRSITFLFTGDFAPVRRYEKLVLKKGRDIFGDLQEDIFDADVSFVNLESPLCLSDKAIKKSGPNLKAHPNCIEAIKGAGFDVVGLANNHIMDYGKEGLDETFEACQQFKLDYSGAGENLKESQKPLILERGGKKIAIIAVAEHEFSIAEVGKPGVAPLDPIDNTIQIEKARREADFVFITIHGGNEYFPYPRPGLKKLCRYFIDRGVDAVICHHPHIPGAYEFYQSKPIVYSLGNILFDSKKPIKDWNNGYAFRLVYSMEKKTLVSYEFIPYYQSVENMGIRKLHSVEKNKFLKRLDFFNKILLDEASYSFEWKNFCQRKESNEILRQYSPVLFKGIGRLTKVISPKRFFLTKTTIRSKLNMIRCESHLELLQTILEEEHNKK</sequence>